<sequence>MQQMDIDYVQNIDTLGTNPEVLEGSLSIAEKLAEITQPFVPLISSVFVIVSEAVKIYENAKHNKNICTSQLVRINIAKTNVEILQLQPRI</sequence>
<protein>
    <submittedName>
        <fullName evidence="1">38511_t:CDS:1</fullName>
    </submittedName>
</protein>
<feature type="non-terminal residue" evidence="1">
    <location>
        <position position="90"/>
    </location>
</feature>
<name>A0ABN7VFX0_GIGMA</name>
<comment type="caution">
    <text evidence="1">The sequence shown here is derived from an EMBL/GenBank/DDBJ whole genome shotgun (WGS) entry which is preliminary data.</text>
</comment>
<evidence type="ECO:0000313" key="2">
    <source>
        <dbReference type="Proteomes" id="UP000789901"/>
    </source>
</evidence>
<gene>
    <name evidence="1" type="ORF">GMARGA_LOCUS18262</name>
</gene>
<keyword evidence="2" id="KW-1185">Reference proteome</keyword>
<accession>A0ABN7VFX0</accession>
<organism evidence="1 2">
    <name type="scientific">Gigaspora margarita</name>
    <dbReference type="NCBI Taxonomy" id="4874"/>
    <lineage>
        <taxon>Eukaryota</taxon>
        <taxon>Fungi</taxon>
        <taxon>Fungi incertae sedis</taxon>
        <taxon>Mucoromycota</taxon>
        <taxon>Glomeromycotina</taxon>
        <taxon>Glomeromycetes</taxon>
        <taxon>Diversisporales</taxon>
        <taxon>Gigasporaceae</taxon>
        <taxon>Gigaspora</taxon>
    </lineage>
</organism>
<dbReference type="Proteomes" id="UP000789901">
    <property type="component" value="Unassembled WGS sequence"/>
</dbReference>
<reference evidence="1 2" key="1">
    <citation type="submission" date="2021-06" db="EMBL/GenBank/DDBJ databases">
        <authorList>
            <person name="Kallberg Y."/>
            <person name="Tangrot J."/>
            <person name="Rosling A."/>
        </authorList>
    </citation>
    <scope>NUCLEOTIDE SEQUENCE [LARGE SCALE GENOMIC DNA]</scope>
    <source>
        <strain evidence="1 2">120-4 pot B 10/14</strain>
    </source>
</reference>
<evidence type="ECO:0000313" key="1">
    <source>
        <dbReference type="EMBL" id="CAG8768535.1"/>
    </source>
</evidence>
<proteinExistence type="predicted"/>
<dbReference type="EMBL" id="CAJVQB010014461">
    <property type="protein sequence ID" value="CAG8768535.1"/>
    <property type="molecule type" value="Genomic_DNA"/>
</dbReference>